<dbReference type="Proteomes" id="UP001152795">
    <property type="component" value="Unassembled WGS sequence"/>
</dbReference>
<feature type="compositionally biased region" description="Low complexity" evidence="1">
    <location>
        <begin position="1795"/>
        <end position="1807"/>
    </location>
</feature>
<keyword evidence="3" id="KW-1185">Reference proteome</keyword>
<accession>A0A7D9HVB9</accession>
<dbReference type="EMBL" id="CACRXK020001917">
    <property type="protein sequence ID" value="CAB3991785.1"/>
    <property type="molecule type" value="Genomic_DNA"/>
</dbReference>
<feature type="compositionally biased region" description="Polar residues" evidence="1">
    <location>
        <begin position="503"/>
        <end position="561"/>
    </location>
</feature>
<gene>
    <name evidence="2" type="ORF">PACLA_8A045173</name>
</gene>
<reference evidence="2" key="1">
    <citation type="submission" date="2020-04" db="EMBL/GenBank/DDBJ databases">
        <authorList>
            <person name="Alioto T."/>
            <person name="Alioto T."/>
            <person name="Gomez Garrido J."/>
        </authorList>
    </citation>
    <scope>NUCLEOTIDE SEQUENCE</scope>
    <source>
        <strain evidence="2">A484AB</strain>
    </source>
</reference>
<organism evidence="2 3">
    <name type="scientific">Paramuricea clavata</name>
    <name type="common">Red gorgonian</name>
    <name type="synonym">Violescent sea-whip</name>
    <dbReference type="NCBI Taxonomy" id="317549"/>
    <lineage>
        <taxon>Eukaryota</taxon>
        <taxon>Metazoa</taxon>
        <taxon>Cnidaria</taxon>
        <taxon>Anthozoa</taxon>
        <taxon>Octocorallia</taxon>
        <taxon>Malacalcyonacea</taxon>
        <taxon>Plexauridae</taxon>
        <taxon>Paramuricea</taxon>
    </lineage>
</organism>
<feature type="compositionally biased region" description="Polar residues" evidence="1">
    <location>
        <begin position="1552"/>
        <end position="1628"/>
    </location>
</feature>
<evidence type="ECO:0000313" key="3">
    <source>
        <dbReference type="Proteomes" id="UP001152795"/>
    </source>
</evidence>
<protein>
    <submittedName>
        <fullName evidence="2">Uncharacterized protein</fullName>
    </submittedName>
</protein>
<sequence length="2045" mass="230150">FILYQIIETICCFVTLMTFRIFEMNFSQCQLSAKVVQSILSSRRKYEKAKLTNTFILDQQRFSTKSYRDLNFVLRNVYTKKPTQELIMQRFATLTRDYLGHENDCETLMCMLSLTNFRRYFIENNHIQTGGNLFGLWTTSGSAVVHVVLGPGQGCRRTSTSFHQDLKYMARVGRFVNEGYMLCHIGEWHSHHNLSLSKPSAEDEGTIRRNFPRGMSKFLVIIANIRNGDTIKLSPYFFTNGGERYAIAEYEVLKSDSPFSTDDKIAAEINLGTVSRNSHENPRNTDSNHPTPPGRPEGKVDIELKPLTNHVNCPQITQSHQKKNTANICRGYFFNEKTISSRPVDTLSYIYGLSRTETWPVNGGNLFGLWTTSGSAVIHVVLGPGQHCRRTSTSFHQDLEYMVRVGRFVNEGYMLCHIGEWRSHHNLSLSKPSAGDENTIRRNFPRGMSKFLVIIANITNGDTIKLFPYFFTDGDSDEANQISSLVGLSTSASKPNPSSSDSLVNSNIPASKANTSVHHVDSRTPNPKASQSTPNSKVDQNTYDSKVNQSSSESQPTPNGSTREEPMDTEDSDLHPPGDHERSNPDKNKNEIKTGFILSQQIIRKRGILKKKNICGKKDHKINILHVSRNISPLGTHQIAIGLSKRTQAIPKLMSGLGTSDKNLLFEVLSSTSEWLIDIYFYILSYTCTHMYMNDFNAMCAEVHKQQHIQTGGNLFGLWTTLGSAVIRIVIGPGQGCKRTTTSFHQDSEYLVRVGRFVNEKHKLCHIGEWHSHHNLILDKPSAEDEITITRNFLQGTSKFLVIIANIKNGHTTKLSPYFFTHGESDGPFSTDDKIVEQIHLLTKAPLWLTKMHLIPRFTKMPTQVDPLLMIARDQWIHKIVIFTFLEITKDRVVALKTPPLHLNLALPPVVKQIQTRIIMHNHRYWMNIYASDLNSHSMDKLAASLNILQRRTQFPDISAKVRNLQTLSYWSTTIQPGQSTALANQLSISKQEGICLGCRRTATSFHQDSEYMARVGRFVNDGHMLCHIDSDSPFSTDDQVGFSLPGRSSKRSLVPRPLSTPILRFCMYGWTALLSSVTEKANTSNAYHIETGGNLFGLWTTSGSAVIHVVLGRDHIVNDKYTLCHIGEWHSYHRLSLDQTSAGVEQAVRCNFPQGMSKFLVIVANMNNEDRAELSPYFFTDGGTSYEKAEFAVLESENPFSNDAKNLATIERGAEGNQDKQVTSSNIHTSIQTKIVSLDGKVEIEHHTAQTTDNPPENGSAQSQTAKEITMKDIYDELEKLFGQGKVEIEHQPAKLYRELTRDYFSSSSSGPLYNLEKPLTNRVNILLSIKKNCCYSCKTFTATGLQTRNAPSEATVIARHAGRIRQASSKLRLTQRILCTTDSETNQTRGNLFGLWTTSGSAVIRLVVGPGQGCKRTSTSFHQDSEYMARVGRFVNEEHMLCHIGEWRSHHSLILDKPGAEDEISIRRNFPQDVSKFLLIIANIRNGDSVLSPYFFTDGGTRYEKAEFVVLESKNPFSNDAKILAKIERGAEGNQGRASLTGSGPPRNTGPDSHQNQNTSPTYTQVASRSSHQNPQQTGSNSHQSRNTSPTYTQNQNTRPTYTQVASTNGQPSGENANDVTPTDTFYTESPKGVPILPNLPADHTSAQTSATTEYEKAITKEIIMKDTYDELEKFFGQENVEIERTSYDDINMIFEHESYRWMVCFPKTFPNQPAQLYRVSKRRHFSSSSPCPHYNLEKPLTNHVNILLSIKKNCRLTCKICENISKENLNPEVEPILPVDHTAQTTNNPPGNDTAQNQSANTANETATTKEIILKKIYDGLEKYFGSEGKVAIERTSHGEVQMTFKHYQYHWMLRFPETFPNRPAQLLSAFNPKYLSPCSNWLLESPLTNYVNILLSIKKSCYSSLCKICKTITKENLTKPATAKPMSNKSLGDVVDALTNEITMSEMATPKTLAGQTQSDGSYKIAFEHNYSKWLITFPAVFPDKPAEVYKQGSCYGTVRLEKIDLSSNTRHKQEPLVSSNLIMLAIYTSCRCWKCRSKKN</sequence>
<feature type="region of interest" description="Disordered" evidence="1">
    <location>
        <begin position="488"/>
        <end position="593"/>
    </location>
</feature>
<feature type="region of interest" description="Disordered" evidence="1">
    <location>
        <begin position="272"/>
        <end position="299"/>
    </location>
</feature>
<name>A0A7D9HVB9_PARCT</name>
<feature type="compositionally biased region" description="Basic and acidic residues" evidence="1">
    <location>
        <begin position="562"/>
        <end position="592"/>
    </location>
</feature>
<feature type="region of interest" description="Disordered" evidence="1">
    <location>
        <begin position="1531"/>
        <end position="1628"/>
    </location>
</feature>
<feature type="region of interest" description="Disordered" evidence="1">
    <location>
        <begin position="1784"/>
        <end position="1807"/>
    </location>
</feature>
<feature type="compositionally biased region" description="Polar residues" evidence="1">
    <location>
        <begin position="1785"/>
        <end position="1794"/>
    </location>
</feature>
<evidence type="ECO:0000256" key="1">
    <source>
        <dbReference type="SAM" id="MobiDB-lite"/>
    </source>
</evidence>
<evidence type="ECO:0000313" key="2">
    <source>
        <dbReference type="EMBL" id="CAB3991785.1"/>
    </source>
</evidence>
<proteinExistence type="predicted"/>
<comment type="caution">
    <text evidence="2">The sequence shown here is derived from an EMBL/GenBank/DDBJ whole genome shotgun (WGS) entry which is preliminary data.</text>
</comment>
<feature type="compositionally biased region" description="Low complexity" evidence="1">
    <location>
        <begin position="489"/>
        <end position="502"/>
    </location>
</feature>
<feature type="non-terminal residue" evidence="2">
    <location>
        <position position="1"/>
    </location>
</feature>